<evidence type="ECO:0000256" key="3">
    <source>
        <dbReference type="ARBA" id="ARBA00023242"/>
    </source>
</evidence>
<dbReference type="EMBL" id="KV440997">
    <property type="protein sequence ID" value="OAD67965.1"/>
    <property type="molecule type" value="Genomic_DNA"/>
</dbReference>
<dbReference type="OrthoDB" id="10071381at2759"/>
<evidence type="ECO:0000313" key="6">
    <source>
        <dbReference type="EMBL" id="OAD67965.1"/>
    </source>
</evidence>
<dbReference type="GO" id="GO:0005634">
    <property type="term" value="C:nucleus"/>
    <property type="evidence" value="ECO:0007669"/>
    <property type="project" value="UniProtKB-SubCell"/>
</dbReference>
<dbReference type="CDD" id="cd21788">
    <property type="entry name" value="Rad21_Rec8_M_SpRad21p-like"/>
    <property type="match status" value="1"/>
</dbReference>
<evidence type="ECO:0000259" key="5">
    <source>
        <dbReference type="Pfam" id="PF04825"/>
    </source>
</evidence>
<gene>
    <name evidence="6" type="ORF">PHYBLDRAFT_79130</name>
</gene>
<keyword evidence="3" id="KW-0539">Nucleus</keyword>
<dbReference type="GO" id="GO:0003682">
    <property type="term" value="F:chromatin binding"/>
    <property type="evidence" value="ECO:0007669"/>
    <property type="project" value="TreeGrafter"/>
</dbReference>
<dbReference type="SUPFAM" id="SSF46785">
    <property type="entry name" value="Winged helix' DNA-binding domain"/>
    <property type="match status" value="1"/>
</dbReference>
<dbReference type="Gene3D" id="1.10.10.580">
    <property type="entry name" value="Structural maintenance of chromosome 1. Chain E"/>
    <property type="match status" value="1"/>
</dbReference>
<dbReference type="InterPro" id="IPR039781">
    <property type="entry name" value="Rad21/Rec8-like"/>
</dbReference>
<name>A0A167KF97_PHYB8</name>
<dbReference type="RefSeq" id="XP_018286005.1">
    <property type="nucleotide sequence ID" value="XM_018443434.1"/>
</dbReference>
<dbReference type="FunCoup" id="A0A167KF97">
    <property type="interactions" value="319"/>
</dbReference>
<dbReference type="InterPro" id="IPR006909">
    <property type="entry name" value="Rad21/Rec8_C_eu"/>
</dbReference>
<keyword evidence="7" id="KW-1185">Reference proteome</keyword>
<dbReference type="InterPro" id="IPR006910">
    <property type="entry name" value="Rad21_Rec8_N"/>
</dbReference>
<evidence type="ECO:0000256" key="1">
    <source>
        <dbReference type="ARBA" id="ARBA00004123"/>
    </source>
</evidence>
<dbReference type="Pfam" id="PF04824">
    <property type="entry name" value="Rad21_Rec8"/>
    <property type="match status" value="1"/>
</dbReference>
<protein>
    <recommendedName>
        <fullName evidence="8">Rad21/Rec8-like protein N-terminal domain-containing protein</fullName>
    </recommendedName>
</protein>
<dbReference type="InParanoid" id="A0A167KF97"/>
<dbReference type="PANTHER" id="PTHR12585">
    <property type="entry name" value="SCC1 / RAD21 FAMILY MEMBER"/>
    <property type="match status" value="1"/>
</dbReference>
<organism evidence="6 7">
    <name type="scientific">Phycomyces blakesleeanus (strain ATCC 8743b / DSM 1359 / FGSC 10004 / NBRC 33097 / NRRL 1555)</name>
    <dbReference type="NCBI Taxonomy" id="763407"/>
    <lineage>
        <taxon>Eukaryota</taxon>
        <taxon>Fungi</taxon>
        <taxon>Fungi incertae sedis</taxon>
        <taxon>Mucoromycota</taxon>
        <taxon>Mucoromycotina</taxon>
        <taxon>Mucoromycetes</taxon>
        <taxon>Mucorales</taxon>
        <taxon>Phycomycetaceae</taxon>
        <taxon>Phycomyces</taxon>
    </lineage>
</organism>
<dbReference type="InterPro" id="IPR036390">
    <property type="entry name" value="WH_DNA-bd_sf"/>
</dbReference>
<comment type="subcellular location">
    <subcellularLocation>
        <location evidence="1">Nucleus</location>
    </subcellularLocation>
</comment>
<dbReference type="PANTHER" id="PTHR12585:SF69">
    <property type="entry name" value="FI11703P"/>
    <property type="match status" value="1"/>
</dbReference>
<feature type="domain" description="Rad21/Rec8-like protein C-terminal eukaryotic" evidence="4">
    <location>
        <begin position="468"/>
        <end position="510"/>
    </location>
</feature>
<proteinExistence type="inferred from homology"/>
<dbReference type="GeneID" id="29004339"/>
<evidence type="ECO:0000313" key="7">
    <source>
        <dbReference type="Proteomes" id="UP000077315"/>
    </source>
</evidence>
<accession>A0A167KF97</accession>
<reference evidence="7" key="1">
    <citation type="submission" date="2015-06" db="EMBL/GenBank/DDBJ databases">
        <title>Expansion of signal transduction pathways in fungi by whole-genome duplication.</title>
        <authorList>
            <consortium name="DOE Joint Genome Institute"/>
            <person name="Corrochano L.M."/>
            <person name="Kuo A."/>
            <person name="Marcet-Houben M."/>
            <person name="Polaino S."/>
            <person name="Salamov A."/>
            <person name="Villalobos J.M."/>
            <person name="Alvarez M.I."/>
            <person name="Avalos J."/>
            <person name="Benito E.P."/>
            <person name="Benoit I."/>
            <person name="Burger G."/>
            <person name="Camino L.P."/>
            <person name="Canovas D."/>
            <person name="Cerda-Olmedo E."/>
            <person name="Cheng J.-F."/>
            <person name="Dominguez A."/>
            <person name="Elias M."/>
            <person name="Eslava A.P."/>
            <person name="Glaser F."/>
            <person name="Grimwood J."/>
            <person name="Gutierrez G."/>
            <person name="Heitman J."/>
            <person name="Henrissat B."/>
            <person name="Iturriaga E.A."/>
            <person name="Lang B.F."/>
            <person name="Lavin J.L."/>
            <person name="Lee S."/>
            <person name="Li W."/>
            <person name="Lindquist E."/>
            <person name="Lopez-Garcia S."/>
            <person name="Luque E.M."/>
            <person name="Marcos A.T."/>
            <person name="Martin J."/>
            <person name="McCluskey K."/>
            <person name="Medina H.R."/>
            <person name="Miralles-Duran A."/>
            <person name="Miyazaki A."/>
            <person name="Munoz-Torres E."/>
            <person name="Oguiza J.A."/>
            <person name="Ohm R."/>
            <person name="Olmedo M."/>
            <person name="Orejas M."/>
            <person name="Ortiz-Castellanos L."/>
            <person name="Pisabarro A.G."/>
            <person name="Rodriguez-Romero J."/>
            <person name="Ruiz-Herrera J."/>
            <person name="Ruiz-Vazquez R."/>
            <person name="Sanz C."/>
            <person name="Schackwitz W."/>
            <person name="Schmutz J."/>
            <person name="Shahriari M."/>
            <person name="Shelest E."/>
            <person name="Silva-Franco F."/>
            <person name="Soanes D."/>
            <person name="Syed K."/>
            <person name="Tagua V.G."/>
            <person name="Talbot N.J."/>
            <person name="Thon M."/>
            <person name="De vries R.P."/>
            <person name="Wiebenga A."/>
            <person name="Yadav J.S."/>
            <person name="Braun E.L."/>
            <person name="Baker S."/>
            <person name="Garre V."/>
            <person name="Horwitz B."/>
            <person name="Torres-Martinez S."/>
            <person name="Idnurm A."/>
            <person name="Herrera-Estrella A."/>
            <person name="Gabaldon T."/>
            <person name="Grigoriev I.V."/>
        </authorList>
    </citation>
    <scope>NUCLEOTIDE SEQUENCE [LARGE SCALE GENOMIC DNA]</scope>
    <source>
        <strain evidence="7">NRRL 1555(-)</strain>
    </source>
</reference>
<dbReference type="Proteomes" id="UP000077315">
    <property type="component" value="Unassembled WGS sequence"/>
</dbReference>
<dbReference type="InterPro" id="IPR023093">
    <property type="entry name" value="ScpA-like_C"/>
</dbReference>
<dbReference type="GO" id="GO:0030893">
    <property type="term" value="C:meiotic cohesin complex"/>
    <property type="evidence" value="ECO:0007669"/>
    <property type="project" value="TreeGrafter"/>
</dbReference>
<feature type="domain" description="Rad21/Rec8-like protein N-terminal" evidence="5">
    <location>
        <begin position="6"/>
        <end position="104"/>
    </location>
</feature>
<evidence type="ECO:0000259" key="4">
    <source>
        <dbReference type="Pfam" id="PF04824"/>
    </source>
</evidence>
<dbReference type="GO" id="GO:0051177">
    <property type="term" value="P:meiotic sister chromatid cohesion"/>
    <property type="evidence" value="ECO:0007669"/>
    <property type="project" value="TreeGrafter"/>
</dbReference>
<sequence>MSVLPDQIITKQGPLARVWLASHWERKLSKSQFLQTNLEKTIDAISITQQQEPYALRVSGQLLLGVVRIYSRKTRYLLEDCNEALVKIKLAFKKGNVNMPDINQSVANLGSITLPERLTEFDILLPSISFNALYTNPVDSRDAVLDNLEGLSFSQDITLTDVQDGLMSGSWGFDMIEQRRRDMLTDTERPFDFSNNTFFDIEGGRRDAVQTGEFSDFFGMQDIEEPMNKMGLEDNVQPVLDNNDSVDFDFDLGDDEMNTRPQTNNEFAFPDDQNDALNRQRETSEMTDAPFLETLTQTDVPAIQEPARRRRRLVVDKVTEIPHDELKQYMQDTSTIIDKSADEQQYKELKSIEKVDLMRPSALTSVSGLDNLFASLSRKRRASQMIVENQDVHQDNVMQDDTGFDNYDFDAPDMDDIYESRPPQDLAFEGSQDSYRPNSQSAISTHAQMTLEKIEKITVGNRSVVFRELAPTTKADAARMFYDILLLSTKDKIQVKQTNAFGDIQIRPHAAAF</sequence>
<dbReference type="VEuPathDB" id="FungiDB:PHYBLDRAFT_79130"/>
<evidence type="ECO:0008006" key="8">
    <source>
        <dbReference type="Google" id="ProtNLM"/>
    </source>
</evidence>
<evidence type="ECO:0000256" key="2">
    <source>
        <dbReference type="ARBA" id="ARBA00009870"/>
    </source>
</evidence>
<dbReference type="GO" id="GO:0006302">
    <property type="term" value="P:double-strand break repair"/>
    <property type="evidence" value="ECO:0007669"/>
    <property type="project" value="TreeGrafter"/>
</dbReference>
<dbReference type="AlphaFoldDB" id="A0A167KF97"/>
<dbReference type="STRING" id="763407.A0A167KF97"/>
<comment type="similarity">
    <text evidence="2">Belongs to the rad21 family.</text>
</comment>
<dbReference type="Pfam" id="PF04825">
    <property type="entry name" value="Rad21_Rec8_N"/>
    <property type="match status" value="1"/>
</dbReference>